<reference evidence="3" key="1">
    <citation type="journal article" date="2019" name="Int. J. Syst. Evol. Microbiol.">
        <title>The Global Catalogue of Microorganisms (GCM) 10K type strain sequencing project: providing services to taxonomists for standard genome sequencing and annotation.</title>
        <authorList>
            <consortium name="The Broad Institute Genomics Platform"/>
            <consortium name="The Broad Institute Genome Sequencing Center for Infectious Disease"/>
            <person name="Wu L."/>
            <person name="Ma J."/>
        </authorList>
    </citation>
    <scope>NUCLEOTIDE SEQUENCE [LARGE SCALE GENOMIC DNA]</scope>
    <source>
        <strain evidence="3">JCM 3399</strain>
    </source>
</reference>
<protein>
    <recommendedName>
        <fullName evidence="4">Integral membrane protein</fullName>
    </recommendedName>
</protein>
<dbReference type="RefSeq" id="WP_189307158.1">
    <property type="nucleotide sequence ID" value="NZ_BMRP01000044.1"/>
</dbReference>
<gene>
    <name evidence="2" type="ORF">GCM10010211_71100</name>
</gene>
<evidence type="ECO:0000313" key="3">
    <source>
        <dbReference type="Proteomes" id="UP000654471"/>
    </source>
</evidence>
<keyword evidence="1" id="KW-0472">Membrane</keyword>
<evidence type="ECO:0000313" key="2">
    <source>
        <dbReference type="EMBL" id="GGU93920.1"/>
    </source>
</evidence>
<feature type="transmembrane region" description="Helical" evidence="1">
    <location>
        <begin position="12"/>
        <end position="34"/>
    </location>
</feature>
<accession>A0ABQ2VKG3</accession>
<keyword evidence="1" id="KW-0812">Transmembrane</keyword>
<dbReference type="EMBL" id="BMRP01000044">
    <property type="protein sequence ID" value="GGU93920.1"/>
    <property type="molecule type" value="Genomic_DNA"/>
</dbReference>
<name>A0ABQ2VKG3_9ACTN</name>
<keyword evidence="3" id="KW-1185">Reference proteome</keyword>
<sequence>MATPSAVRRILLATGFLVLVQAGLGLVVNLYVLYPTHHPGSQAGAYLIRVYESFVWAVAHGTFALAVHTALGLTLVLLSIIAAVRAVLLRQRAVAFWTVLGALLVIGAAIKGGSFLASGKILDSLLMALLALSSEVCFQLAIHLLPSERHPA</sequence>
<keyword evidence="1" id="KW-1133">Transmembrane helix</keyword>
<evidence type="ECO:0008006" key="4">
    <source>
        <dbReference type="Google" id="ProtNLM"/>
    </source>
</evidence>
<evidence type="ECO:0000256" key="1">
    <source>
        <dbReference type="SAM" id="Phobius"/>
    </source>
</evidence>
<comment type="caution">
    <text evidence="2">The sequence shown here is derived from an EMBL/GenBank/DDBJ whole genome shotgun (WGS) entry which is preliminary data.</text>
</comment>
<organism evidence="2 3">
    <name type="scientific">Streptomyces albospinus</name>
    <dbReference type="NCBI Taxonomy" id="285515"/>
    <lineage>
        <taxon>Bacteria</taxon>
        <taxon>Bacillati</taxon>
        <taxon>Actinomycetota</taxon>
        <taxon>Actinomycetes</taxon>
        <taxon>Kitasatosporales</taxon>
        <taxon>Streptomycetaceae</taxon>
        <taxon>Streptomyces</taxon>
    </lineage>
</organism>
<feature type="transmembrane region" description="Helical" evidence="1">
    <location>
        <begin position="94"/>
        <end position="113"/>
    </location>
</feature>
<feature type="transmembrane region" description="Helical" evidence="1">
    <location>
        <begin position="125"/>
        <end position="145"/>
    </location>
</feature>
<feature type="transmembrane region" description="Helical" evidence="1">
    <location>
        <begin position="54"/>
        <end position="82"/>
    </location>
</feature>
<proteinExistence type="predicted"/>
<dbReference type="Proteomes" id="UP000654471">
    <property type="component" value="Unassembled WGS sequence"/>
</dbReference>